<dbReference type="Proteomes" id="UP000274843">
    <property type="component" value="Unassembled WGS sequence"/>
</dbReference>
<organism evidence="4 5">
    <name type="scientific">Amycolatopsis thermoflava</name>
    <dbReference type="NCBI Taxonomy" id="84480"/>
    <lineage>
        <taxon>Bacteria</taxon>
        <taxon>Bacillati</taxon>
        <taxon>Actinomycetota</taxon>
        <taxon>Actinomycetes</taxon>
        <taxon>Pseudonocardiales</taxon>
        <taxon>Pseudonocardiaceae</taxon>
        <taxon>Amycolatopsis</taxon>
        <taxon>Amycolatopsis methanolica group</taxon>
    </lineage>
</organism>
<protein>
    <submittedName>
        <fullName evidence="4">Uncharacterized protein YbjT (DUF2867 family)</fullName>
    </submittedName>
</protein>
<proteinExistence type="inferred from homology"/>
<dbReference type="EMBL" id="RKHY01000001">
    <property type="protein sequence ID" value="ROS40907.1"/>
    <property type="molecule type" value="Genomic_DNA"/>
</dbReference>
<evidence type="ECO:0000256" key="1">
    <source>
        <dbReference type="ARBA" id="ARBA00006328"/>
    </source>
</evidence>
<name>A0A3N2GWD5_9PSEU</name>
<dbReference type="SUPFAM" id="SSF51735">
    <property type="entry name" value="NAD(P)-binding Rossmann-fold domains"/>
    <property type="match status" value="1"/>
</dbReference>
<dbReference type="Pfam" id="PF05368">
    <property type="entry name" value="NmrA"/>
    <property type="match status" value="1"/>
</dbReference>
<evidence type="ECO:0000256" key="2">
    <source>
        <dbReference type="ARBA" id="ARBA00022857"/>
    </source>
</evidence>
<keyword evidence="5" id="KW-1185">Reference proteome</keyword>
<dbReference type="RefSeq" id="WP_123684280.1">
    <property type="nucleotide sequence ID" value="NZ_RKHY01000001.1"/>
</dbReference>
<sequence length="290" mass="30743">MNELVLVTGATGQQGGAVARRLLADGWRVLALTRDPARARDLAAAGAEVVRGDLEDEASMAAAAAGAYGVFSVHPGPLAPGQDEVRAGKLLVDVARRAGVRRLVYSSALAADVFQAAKWEVEQYLAASGMPYTILRPSSFMENYLNPLFGLRDGALRTALAPHVRQQLIALDDIAAFAADGFAGRLDGRTLTLAGDALTPGEVAAAISAAIGVTVPYEQLPIDELRRVNPRFAQGYEYLNNNPEPPVDIAALRALQPALMTFAQWLEQTGSAQLKAGFGVAKKNLRPSQK</sequence>
<dbReference type="AlphaFoldDB" id="A0A3N2GWD5"/>
<comment type="caution">
    <text evidence="4">The sequence shown here is derived from an EMBL/GenBank/DDBJ whole genome shotgun (WGS) entry which is preliminary data.</text>
</comment>
<evidence type="ECO:0000313" key="5">
    <source>
        <dbReference type="Proteomes" id="UP000274843"/>
    </source>
</evidence>
<evidence type="ECO:0000259" key="3">
    <source>
        <dbReference type="Pfam" id="PF05368"/>
    </source>
</evidence>
<dbReference type="Gene3D" id="3.40.50.720">
    <property type="entry name" value="NAD(P)-binding Rossmann-like Domain"/>
    <property type="match status" value="1"/>
</dbReference>
<dbReference type="InterPro" id="IPR036291">
    <property type="entry name" value="NAD(P)-bd_dom_sf"/>
</dbReference>
<feature type="domain" description="NmrA-like" evidence="3">
    <location>
        <begin position="2"/>
        <end position="228"/>
    </location>
</feature>
<comment type="similarity">
    <text evidence="1">Belongs to the NmrA-type oxidoreductase family.</text>
</comment>
<gene>
    <name evidence="4" type="ORF">EDD35_3253</name>
</gene>
<dbReference type="GeneID" id="301844626"/>
<evidence type="ECO:0000313" key="4">
    <source>
        <dbReference type="EMBL" id="ROS40907.1"/>
    </source>
</evidence>
<dbReference type="InterPro" id="IPR051164">
    <property type="entry name" value="NmrA-like_oxidored"/>
</dbReference>
<dbReference type="InterPro" id="IPR008030">
    <property type="entry name" value="NmrA-like"/>
</dbReference>
<keyword evidence="2" id="KW-0521">NADP</keyword>
<dbReference type="PANTHER" id="PTHR42748:SF7">
    <property type="entry name" value="NMRA LIKE REDOX SENSOR 1-RELATED"/>
    <property type="match status" value="1"/>
</dbReference>
<accession>A0A3N2GWD5</accession>
<dbReference type="PANTHER" id="PTHR42748">
    <property type="entry name" value="NITROGEN METABOLITE REPRESSION PROTEIN NMRA FAMILY MEMBER"/>
    <property type="match status" value="1"/>
</dbReference>
<reference evidence="4 5" key="1">
    <citation type="submission" date="2018-11" db="EMBL/GenBank/DDBJ databases">
        <title>Sequencing the genomes of 1000 actinobacteria strains.</title>
        <authorList>
            <person name="Klenk H.-P."/>
        </authorList>
    </citation>
    <scope>NUCLEOTIDE SEQUENCE [LARGE SCALE GENOMIC DNA]</scope>
    <source>
        <strain evidence="4 5">DSM 44348</strain>
    </source>
</reference>
<dbReference type="Gene3D" id="3.90.25.10">
    <property type="entry name" value="UDP-galactose 4-epimerase, domain 1"/>
    <property type="match status" value="1"/>
</dbReference>